<feature type="transmembrane region" description="Helical" evidence="5">
    <location>
        <begin position="6"/>
        <end position="24"/>
    </location>
</feature>
<keyword evidence="4 5" id="KW-0472">Membrane</keyword>
<keyword evidence="2 5" id="KW-0812">Transmembrane</keyword>
<evidence type="ECO:0008006" key="8">
    <source>
        <dbReference type="Google" id="ProtNLM"/>
    </source>
</evidence>
<sequence>MNVADILVLAFFVVNGWIAYKRGLVLSLFKLISSIASMILSYTLYPIVSAYLRTSTSLFDKMKTQIAPTILVPEGTKINTLEGQVNFINDLNVPKFLKGVLVENNNSEIYSIFQVDSLKDYIAGYIANICINIISMVIVFFVVSVGLRILIGIMDILSKLPVINSVNRLFGLIFGFASGVLKIWVFFIVLFIFQSNPAFEKIFLLLENSTYAKYLYEYNYLLKFVGGLFL</sequence>
<evidence type="ECO:0000256" key="3">
    <source>
        <dbReference type="ARBA" id="ARBA00022989"/>
    </source>
</evidence>
<proteinExistence type="predicted"/>
<organism evidence="6 7">
    <name type="scientific">Defluviitalea raffinosedens</name>
    <dbReference type="NCBI Taxonomy" id="1450156"/>
    <lineage>
        <taxon>Bacteria</taxon>
        <taxon>Bacillati</taxon>
        <taxon>Bacillota</taxon>
        <taxon>Clostridia</taxon>
        <taxon>Lachnospirales</taxon>
        <taxon>Defluviitaleaceae</taxon>
        <taxon>Defluviitalea</taxon>
    </lineage>
</organism>
<keyword evidence="7" id="KW-1185">Reference proteome</keyword>
<evidence type="ECO:0000256" key="4">
    <source>
        <dbReference type="ARBA" id="ARBA00023136"/>
    </source>
</evidence>
<dbReference type="OrthoDB" id="2083110at2"/>
<gene>
    <name evidence="6" type="ORF">GND95_14565</name>
</gene>
<dbReference type="GO" id="GO:0016020">
    <property type="term" value="C:membrane"/>
    <property type="evidence" value="ECO:0007669"/>
    <property type="project" value="UniProtKB-SubCell"/>
</dbReference>
<evidence type="ECO:0000313" key="6">
    <source>
        <dbReference type="EMBL" id="KAE9627757.1"/>
    </source>
</evidence>
<evidence type="ECO:0000256" key="1">
    <source>
        <dbReference type="ARBA" id="ARBA00004141"/>
    </source>
</evidence>
<feature type="transmembrane region" description="Helical" evidence="5">
    <location>
        <begin position="169"/>
        <end position="193"/>
    </location>
</feature>
<dbReference type="EMBL" id="WSLF01000024">
    <property type="protein sequence ID" value="KAE9627757.1"/>
    <property type="molecule type" value="Genomic_DNA"/>
</dbReference>
<protein>
    <recommendedName>
        <fullName evidence="8">CvpA family protein</fullName>
    </recommendedName>
</protein>
<evidence type="ECO:0000313" key="7">
    <source>
        <dbReference type="Proteomes" id="UP000483018"/>
    </source>
</evidence>
<name>A0A7C8LJ34_9FIRM</name>
<dbReference type="AlphaFoldDB" id="A0A7C8LJ34"/>
<feature type="transmembrane region" description="Helical" evidence="5">
    <location>
        <begin position="125"/>
        <end position="157"/>
    </location>
</feature>
<comment type="caution">
    <text evidence="6">The sequence shown here is derived from an EMBL/GenBank/DDBJ whole genome shotgun (WGS) entry which is preliminary data.</text>
</comment>
<dbReference type="Proteomes" id="UP000483018">
    <property type="component" value="Unassembled WGS sequence"/>
</dbReference>
<feature type="transmembrane region" description="Helical" evidence="5">
    <location>
        <begin position="31"/>
        <end position="52"/>
    </location>
</feature>
<evidence type="ECO:0000256" key="5">
    <source>
        <dbReference type="SAM" id="Phobius"/>
    </source>
</evidence>
<evidence type="ECO:0000256" key="2">
    <source>
        <dbReference type="ARBA" id="ARBA00022692"/>
    </source>
</evidence>
<dbReference type="RefSeq" id="WP_158741838.1">
    <property type="nucleotide sequence ID" value="NZ_JAFBEP010000010.1"/>
</dbReference>
<comment type="subcellular location">
    <subcellularLocation>
        <location evidence="1">Membrane</location>
        <topology evidence="1">Multi-pass membrane protein</topology>
    </subcellularLocation>
</comment>
<dbReference type="InterPro" id="IPR003825">
    <property type="entry name" value="Colicin-V_CvpA"/>
</dbReference>
<accession>A0A7C8LJ34</accession>
<reference evidence="6 7" key="1">
    <citation type="submission" date="2019-12" db="EMBL/GenBank/DDBJ databases">
        <title>Defluviitalea raffinosedens, isolated from a biogas fermenter, genome sequencing and characterization.</title>
        <authorList>
            <person name="Rettenmaier R."/>
            <person name="Schneider M."/>
            <person name="Neuhaus K."/>
            <person name="Liebl W."/>
            <person name="Zverlov V."/>
        </authorList>
    </citation>
    <scope>NUCLEOTIDE SEQUENCE [LARGE SCALE GENOMIC DNA]</scope>
    <source>
        <strain evidence="6 7">249c-K6</strain>
    </source>
</reference>
<dbReference type="GO" id="GO:0009403">
    <property type="term" value="P:toxin biosynthetic process"/>
    <property type="evidence" value="ECO:0007669"/>
    <property type="project" value="InterPro"/>
</dbReference>
<dbReference type="Pfam" id="PF02674">
    <property type="entry name" value="Colicin_V"/>
    <property type="match status" value="1"/>
</dbReference>
<keyword evidence="3 5" id="KW-1133">Transmembrane helix</keyword>